<dbReference type="CDD" id="cd07377">
    <property type="entry name" value="WHTH_GntR"/>
    <property type="match status" value="1"/>
</dbReference>
<keyword evidence="2" id="KW-0238">DNA-binding</keyword>
<evidence type="ECO:0000259" key="4">
    <source>
        <dbReference type="PROSITE" id="PS50949"/>
    </source>
</evidence>
<dbReference type="InterPro" id="IPR000524">
    <property type="entry name" value="Tscrpt_reg_HTH_GntR"/>
</dbReference>
<name>A0A3P4B7V0_9BURK</name>
<sequence length="230" mass="26344">MHNIDEIKKESTLVEQAFSRLRHGVLTGEFPAGAKLKIDELQKTYGFSSSPLREALSRLAQEGLIRADERRGFRVAPISLEDLADITHMRLMIEVPALRESVVRGDDAWEAAVVACYHRLERIEARLSDGPVALDDEWAGLHRAFHLSLLAACPSERQRVWSASLFDQAERYRRYSARFREAKRRKSNEHRKIMDIALRRDVETVCALLEEHILSTQRNVQAAFKRIQGA</sequence>
<gene>
    <name evidence="5" type="primary">csiR_14</name>
    <name evidence="5" type="ORF">PIGHUM_03777</name>
</gene>
<keyword evidence="6" id="KW-1185">Reference proteome</keyword>
<dbReference type="InterPro" id="IPR011711">
    <property type="entry name" value="GntR_C"/>
</dbReference>
<dbReference type="InterPro" id="IPR036388">
    <property type="entry name" value="WH-like_DNA-bd_sf"/>
</dbReference>
<reference evidence="5 6" key="1">
    <citation type="submission" date="2018-10" db="EMBL/GenBank/DDBJ databases">
        <authorList>
            <person name="Criscuolo A."/>
        </authorList>
    </citation>
    <scope>NUCLEOTIDE SEQUENCE [LARGE SCALE GENOMIC DNA]</scope>
    <source>
        <strain evidence="5">DnA1</strain>
    </source>
</reference>
<protein>
    <submittedName>
        <fullName evidence="5">HTH-type transcriptional repressor CsiR</fullName>
    </submittedName>
</protein>
<dbReference type="Pfam" id="PF00392">
    <property type="entry name" value="GntR"/>
    <property type="match status" value="1"/>
</dbReference>
<keyword evidence="3" id="KW-0804">Transcription</keyword>
<dbReference type="InterPro" id="IPR008920">
    <property type="entry name" value="TF_FadR/GntR_C"/>
</dbReference>
<evidence type="ECO:0000313" key="6">
    <source>
        <dbReference type="Proteomes" id="UP000277294"/>
    </source>
</evidence>
<evidence type="ECO:0000313" key="5">
    <source>
        <dbReference type="EMBL" id="VCU71690.1"/>
    </source>
</evidence>
<dbReference type="Proteomes" id="UP000277294">
    <property type="component" value="Unassembled WGS sequence"/>
</dbReference>
<dbReference type="SUPFAM" id="SSF46785">
    <property type="entry name" value="Winged helix' DNA-binding domain"/>
    <property type="match status" value="1"/>
</dbReference>
<dbReference type="Gene3D" id="1.10.10.10">
    <property type="entry name" value="Winged helix-like DNA-binding domain superfamily/Winged helix DNA-binding domain"/>
    <property type="match status" value="1"/>
</dbReference>
<evidence type="ECO:0000256" key="3">
    <source>
        <dbReference type="ARBA" id="ARBA00023163"/>
    </source>
</evidence>
<dbReference type="InterPro" id="IPR036390">
    <property type="entry name" value="WH_DNA-bd_sf"/>
</dbReference>
<feature type="domain" description="HTH gntR-type" evidence="4">
    <location>
        <begin position="11"/>
        <end position="78"/>
    </location>
</feature>
<dbReference type="PANTHER" id="PTHR43537:SF20">
    <property type="entry name" value="HTH-TYPE TRANSCRIPTIONAL REPRESSOR GLAR"/>
    <property type="match status" value="1"/>
</dbReference>
<dbReference type="Pfam" id="PF07729">
    <property type="entry name" value="FCD"/>
    <property type="match status" value="1"/>
</dbReference>
<evidence type="ECO:0000256" key="1">
    <source>
        <dbReference type="ARBA" id="ARBA00023015"/>
    </source>
</evidence>
<dbReference type="AlphaFoldDB" id="A0A3P4B7V0"/>
<evidence type="ECO:0000256" key="2">
    <source>
        <dbReference type="ARBA" id="ARBA00023125"/>
    </source>
</evidence>
<dbReference type="Gene3D" id="1.20.120.530">
    <property type="entry name" value="GntR ligand-binding domain-like"/>
    <property type="match status" value="1"/>
</dbReference>
<dbReference type="SMART" id="SM00345">
    <property type="entry name" value="HTH_GNTR"/>
    <property type="match status" value="1"/>
</dbReference>
<dbReference type="PANTHER" id="PTHR43537">
    <property type="entry name" value="TRANSCRIPTIONAL REGULATOR, GNTR FAMILY"/>
    <property type="match status" value="1"/>
</dbReference>
<dbReference type="PROSITE" id="PS50949">
    <property type="entry name" value="HTH_GNTR"/>
    <property type="match status" value="1"/>
</dbReference>
<dbReference type="GO" id="GO:0003677">
    <property type="term" value="F:DNA binding"/>
    <property type="evidence" value="ECO:0007669"/>
    <property type="project" value="UniProtKB-KW"/>
</dbReference>
<organism evidence="5 6">
    <name type="scientific">Pigmentiphaga humi</name>
    <dbReference type="NCBI Taxonomy" id="2478468"/>
    <lineage>
        <taxon>Bacteria</taxon>
        <taxon>Pseudomonadati</taxon>
        <taxon>Pseudomonadota</taxon>
        <taxon>Betaproteobacteria</taxon>
        <taxon>Burkholderiales</taxon>
        <taxon>Alcaligenaceae</taxon>
        <taxon>Pigmentiphaga</taxon>
    </lineage>
</organism>
<accession>A0A3P4B7V0</accession>
<keyword evidence="1" id="KW-0805">Transcription regulation</keyword>
<dbReference type="GO" id="GO:0003700">
    <property type="term" value="F:DNA-binding transcription factor activity"/>
    <property type="evidence" value="ECO:0007669"/>
    <property type="project" value="InterPro"/>
</dbReference>
<dbReference type="SMART" id="SM00895">
    <property type="entry name" value="FCD"/>
    <property type="match status" value="1"/>
</dbReference>
<proteinExistence type="predicted"/>
<dbReference type="SUPFAM" id="SSF48008">
    <property type="entry name" value="GntR ligand-binding domain-like"/>
    <property type="match status" value="1"/>
</dbReference>
<dbReference type="EMBL" id="UWPJ01000029">
    <property type="protein sequence ID" value="VCU71690.1"/>
    <property type="molecule type" value="Genomic_DNA"/>
</dbReference>